<evidence type="ECO:0000256" key="2">
    <source>
        <dbReference type="SAM" id="MobiDB-lite"/>
    </source>
</evidence>
<dbReference type="InterPro" id="IPR024930">
    <property type="entry name" value="Skp_dom_sf"/>
</dbReference>
<dbReference type="EMBL" id="QPJL01000015">
    <property type="protein sequence ID" value="RCW81332.1"/>
    <property type="molecule type" value="Genomic_DNA"/>
</dbReference>
<gene>
    <name evidence="4" type="ORF">DFP89_1157</name>
</gene>
<keyword evidence="1" id="KW-0175">Coiled coil</keyword>
<feature type="signal peptide" evidence="3">
    <location>
        <begin position="1"/>
        <end position="23"/>
    </location>
</feature>
<reference evidence="4 5" key="1">
    <citation type="submission" date="2018-07" db="EMBL/GenBank/DDBJ databases">
        <title>Genomic Encyclopedia of Type Strains, Phase III (KMG-III): the genomes of soil and plant-associated and newly described type strains.</title>
        <authorList>
            <person name="Whitman W."/>
        </authorList>
    </citation>
    <scope>NUCLEOTIDE SEQUENCE [LARGE SCALE GENOMIC DNA]</scope>
    <source>
        <strain evidence="4 5">CECT 8525</strain>
    </source>
</reference>
<feature type="coiled-coil region" evidence="1">
    <location>
        <begin position="84"/>
        <end position="118"/>
    </location>
</feature>
<dbReference type="SUPFAM" id="SSF111384">
    <property type="entry name" value="OmpH-like"/>
    <property type="match status" value="1"/>
</dbReference>
<evidence type="ECO:0000256" key="3">
    <source>
        <dbReference type="SAM" id="SignalP"/>
    </source>
</evidence>
<dbReference type="GO" id="GO:0051082">
    <property type="term" value="F:unfolded protein binding"/>
    <property type="evidence" value="ECO:0007669"/>
    <property type="project" value="InterPro"/>
</dbReference>
<feature type="compositionally biased region" description="Low complexity" evidence="2">
    <location>
        <begin position="227"/>
        <end position="243"/>
    </location>
</feature>
<dbReference type="Proteomes" id="UP000253345">
    <property type="component" value="Unassembled WGS sequence"/>
</dbReference>
<dbReference type="AlphaFoldDB" id="A0A368YM71"/>
<accession>A0A368YM71</accession>
<dbReference type="Gene3D" id="3.30.910.20">
    <property type="entry name" value="Skp domain"/>
    <property type="match status" value="1"/>
</dbReference>
<feature type="region of interest" description="Disordered" evidence="2">
    <location>
        <begin position="210"/>
        <end position="243"/>
    </location>
</feature>
<dbReference type="Pfam" id="PF03938">
    <property type="entry name" value="OmpH"/>
    <property type="match status" value="1"/>
</dbReference>
<evidence type="ECO:0000313" key="5">
    <source>
        <dbReference type="Proteomes" id="UP000253345"/>
    </source>
</evidence>
<feature type="chain" id="PRO_5017008701" evidence="3">
    <location>
        <begin position="24"/>
        <end position="243"/>
    </location>
</feature>
<proteinExistence type="predicted"/>
<name>A0A368YM71_9RHOB</name>
<organism evidence="4 5">
    <name type="scientific">Paracoccus lutimaris</name>
    <dbReference type="NCBI Taxonomy" id="1490030"/>
    <lineage>
        <taxon>Bacteria</taxon>
        <taxon>Pseudomonadati</taxon>
        <taxon>Pseudomonadota</taxon>
        <taxon>Alphaproteobacteria</taxon>
        <taxon>Rhodobacterales</taxon>
        <taxon>Paracoccaceae</taxon>
        <taxon>Paracoccus</taxon>
    </lineage>
</organism>
<comment type="caution">
    <text evidence="4">The sequence shown here is derived from an EMBL/GenBank/DDBJ whole genome shotgun (WGS) entry which is preliminary data.</text>
</comment>
<evidence type="ECO:0000313" key="4">
    <source>
        <dbReference type="EMBL" id="RCW81332.1"/>
    </source>
</evidence>
<protein>
    <submittedName>
        <fullName evidence="4">Skp family chaperone for outer membrane proteins</fullName>
    </submittedName>
</protein>
<evidence type="ECO:0000256" key="1">
    <source>
        <dbReference type="SAM" id="Coils"/>
    </source>
</evidence>
<dbReference type="RefSeq" id="WP_245948743.1">
    <property type="nucleotide sequence ID" value="NZ_QPJL01000015.1"/>
</dbReference>
<dbReference type="InterPro" id="IPR005632">
    <property type="entry name" value="Chaperone_Skp"/>
</dbReference>
<dbReference type="SMART" id="SM00935">
    <property type="entry name" value="OmpH"/>
    <property type="match status" value="1"/>
</dbReference>
<keyword evidence="3" id="KW-0732">Signal</keyword>
<keyword evidence="5" id="KW-1185">Reference proteome</keyword>
<sequence>MQARAAVLTAALAVFLTAAPALQAQDAGTPMTVDMSGQPDRNARAIQPMVVDAPASPAANGMLPVITLDQDALYLNSKWGQRVQADLERQGRDIAAENDRLEKQFADEERELTQLRATLPPDEFRKRADAFDTRVVEVRRERANAAREWQTRANEERSAFFRAALPILAAMMRERGAVAVLDRNSVFVAAESIDVTEALIQRLDSEIGGGPVLPPAGQEAAPPVPETVPEIAPETVPTPQGGN</sequence>